<sequence length="460" mass="53704">MKKEFYGFYAPNQTEIDKSWNEGIFVFDANTLLNLYRYSDSTRKDFLMALSKLKEKLHMPYQVGYEYHSNRNSVIENLDTSYYTLSASIKEICDKNITGVLKQYVRHPSIEVETLKKVLNEFVKKIETELEKQKKKHPDFKKEDEVLKQLTELYENKVGVPFSKDELKKIYTEGKERYDQLIPPGYKDLETKKKRGDQHIYGDLIIWKELISLTKKEKKEVIFITDDRKEDWWTIENGKTIRPREELIKEFYDLTGIRILIYNADNFLQFAKERKLATSIKEQSITEVKEVRKADEISITLNELNDIDYKISDKYISKWNLPSANWANLLKNAELSTKWNSPSANLANLIKNAELATQWNSINSNFDAIRKSFEIASQWNSNPTLDAIRKSEEITSKLTSFDYTHPKTVEASKLSNEVDQSNKSSNGTISKLESKTEKTTNRRKVSKTTKKNPPNSDTNK</sequence>
<feature type="domain" description="PIN like" evidence="3">
    <location>
        <begin position="24"/>
        <end position="247"/>
    </location>
</feature>
<dbReference type="EMBL" id="BAABDT010000001">
    <property type="protein sequence ID" value="GAA3728969.1"/>
    <property type="molecule type" value="Genomic_DNA"/>
</dbReference>
<feature type="compositionally biased region" description="Basic residues" evidence="2">
    <location>
        <begin position="441"/>
        <end position="450"/>
    </location>
</feature>
<keyword evidence="5" id="KW-1185">Reference proteome</keyword>
<dbReference type="InterPro" id="IPR041578">
    <property type="entry name" value="PIN_8"/>
</dbReference>
<accession>A0ABP7F2J5</accession>
<keyword evidence="1" id="KW-0175">Coiled coil</keyword>
<dbReference type="Pfam" id="PF18476">
    <property type="entry name" value="PIN_8"/>
    <property type="match status" value="1"/>
</dbReference>
<dbReference type="RefSeq" id="WP_345157384.1">
    <property type="nucleotide sequence ID" value="NZ_BAABDT010000001.1"/>
</dbReference>
<protein>
    <recommendedName>
        <fullName evidence="3">PIN like domain-containing protein</fullName>
    </recommendedName>
</protein>
<evidence type="ECO:0000256" key="2">
    <source>
        <dbReference type="SAM" id="MobiDB-lite"/>
    </source>
</evidence>
<evidence type="ECO:0000256" key="1">
    <source>
        <dbReference type="SAM" id="Coils"/>
    </source>
</evidence>
<reference evidence="5" key="1">
    <citation type="journal article" date="2019" name="Int. J. Syst. Evol. Microbiol.">
        <title>The Global Catalogue of Microorganisms (GCM) 10K type strain sequencing project: providing services to taxonomists for standard genome sequencing and annotation.</title>
        <authorList>
            <consortium name="The Broad Institute Genomics Platform"/>
            <consortium name="The Broad Institute Genome Sequencing Center for Infectious Disease"/>
            <person name="Wu L."/>
            <person name="Ma J."/>
        </authorList>
    </citation>
    <scope>NUCLEOTIDE SEQUENCE [LARGE SCALE GENOMIC DNA]</scope>
    <source>
        <strain evidence="5">JCM 17336</strain>
    </source>
</reference>
<feature type="coiled-coil region" evidence="1">
    <location>
        <begin position="116"/>
        <end position="143"/>
    </location>
</feature>
<evidence type="ECO:0000259" key="3">
    <source>
        <dbReference type="Pfam" id="PF18476"/>
    </source>
</evidence>
<dbReference type="Proteomes" id="UP001501367">
    <property type="component" value="Unassembled WGS sequence"/>
</dbReference>
<evidence type="ECO:0000313" key="4">
    <source>
        <dbReference type="EMBL" id="GAA3728969.1"/>
    </source>
</evidence>
<organism evidence="4 5">
    <name type="scientific">Flavobacterium ginsengisoli</name>
    <dbReference type="NCBI Taxonomy" id="871694"/>
    <lineage>
        <taxon>Bacteria</taxon>
        <taxon>Pseudomonadati</taxon>
        <taxon>Bacteroidota</taxon>
        <taxon>Flavobacteriia</taxon>
        <taxon>Flavobacteriales</taxon>
        <taxon>Flavobacteriaceae</taxon>
        <taxon>Flavobacterium</taxon>
    </lineage>
</organism>
<feature type="region of interest" description="Disordered" evidence="2">
    <location>
        <begin position="412"/>
        <end position="460"/>
    </location>
</feature>
<comment type="caution">
    <text evidence="4">The sequence shown here is derived from an EMBL/GenBank/DDBJ whole genome shotgun (WGS) entry which is preliminary data.</text>
</comment>
<evidence type="ECO:0000313" key="5">
    <source>
        <dbReference type="Proteomes" id="UP001501367"/>
    </source>
</evidence>
<feature type="compositionally biased region" description="Polar residues" evidence="2">
    <location>
        <begin position="451"/>
        <end position="460"/>
    </location>
</feature>
<gene>
    <name evidence="4" type="ORF">GCM10022422_08730</name>
</gene>
<proteinExistence type="predicted"/>
<name>A0ABP7F2J5_9FLAO</name>
<feature type="compositionally biased region" description="Polar residues" evidence="2">
    <location>
        <begin position="413"/>
        <end position="431"/>
    </location>
</feature>